<sequence length="435" mass="49727">MNLFEWIKNEESNNKDVKNTNTSQEEQVNENQSESPIDTESSSQEVVKQESTINNNELAISQEEQVNENQSESPIDTESSSQEVVKQESAINSNELAISQEEQVDENQSINSNDLPNTLELKIIEETENTGTVYLKTVKESKETVPEVKKEKGTIQKKGSSKKEAFEINVETTIRYQGRNIELNSLFSVEEITNGLAKRGGLIPITEKDIIKALEKEHPELDPSIAKIIYIQKKNLLIPHIPGKKNGLNNKQPSAPNESEGVFQLKILRNRLYLCNENNKKQVTIPEKLIYDFIKLSRSFSNEFSVEVKGEIYYDLLSNSYKLYIPRQRVTHTLIEVNELTPKEALLFCEMIKVMEIHSHHIYSPIPSKIDNEHDRSRGLYYAIIGDIQNLFPSITVRILNSDSGDYEYLDPIEIISRETIAPSMTPQVVIREER</sequence>
<evidence type="ECO:0000256" key="1">
    <source>
        <dbReference type="SAM" id="MobiDB-lite"/>
    </source>
</evidence>
<dbReference type="Proteomes" id="UP000323321">
    <property type="component" value="Unassembled WGS sequence"/>
</dbReference>
<feature type="region of interest" description="Disordered" evidence="1">
    <location>
        <begin position="1"/>
        <end position="89"/>
    </location>
</feature>
<gene>
    <name evidence="2" type="ORF">DX932_31995</name>
</gene>
<reference evidence="2 3" key="1">
    <citation type="submission" date="2018-08" db="EMBL/GenBank/DDBJ databases">
        <title>Bacillus phenotypic plasticity.</title>
        <authorList>
            <person name="Hurtado E."/>
        </authorList>
    </citation>
    <scope>NUCLEOTIDE SEQUENCE [LARGE SCALE GENOMIC DNA]</scope>
    <source>
        <strain evidence="2 3">111b</strain>
    </source>
</reference>
<accession>A0A9W7UNH1</accession>
<organism evidence="2 3">
    <name type="scientific">Bacillus cereus</name>
    <dbReference type="NCBI Taxonomy" id="1396"/>
    <lineage>
        <taxon>Bacteria</taxon>
        <taxon>Bacillati</taxon>
        <taxon>Bacillota</taxon>
        <taxon>Bacilli</taxon>
        <taxon>Bacillales</taxon>
        <taxon>Bacillaceae</taxon>
        <taxon>Bacillus</taxon>
        <taxon>Bacillus cereus group</taxon>
    </lineage>
</organism>
<comment type="caution">
    <text evidence="2">The sequence shown here is derived from an EMBL/GenBank/DDBJ whole genome shotgun (WGS) entry which is preliminary data.</text>
</comment>
<protein>
    <submittedName>
        <fullName evidence="2">Uncharacterized protein</fullName>
    </submittedName>
</protein>
<evidence type="ECO:0000313" key="3">
    <source>
        <dbReference type="Proteomes" id="UP000323321"/>
    </source>
</evidence>
<feature type="compositionally biased region" description="Basic and acidic residues" evidence="1">
    <location>
        <begin position="7"/>
        <end position="18"/>
    </location>
</feature>
<evidence type="ECO:0000313" key="2">
    <source>
        <dbReference type="EMBL" id="KAA6448210.1"/>
    </source>
</evidence>
<dbReference type="AlphaFoldDB" id="A0A9W7UNH1"/>
<proteinExistence type="predicted"/>
<feature type="compositionally biased region" description="Low complexity" evidence="1">
    <location>
        <begin position="61"/>
        <end position="89"/>
    </location>
</feature>
<dbReference type="EMBL" id="QSMZ01000064">
    <property type="protein sequence ID" value="KAA6448210.1"/>
    <property type="molecule type" value="Genomic_DNA"/>
</dbReference>
<name>A0A9W7UNH1_BACCE</name>
<dbReference type="RefSeq" id="WP_150159586.1">
    <property type="nucleotide sequence ID" value="NZ_QSMZ01000064.1"/>
</dbReference>
<feature type="compositionally biased region" description="Low complexity" evidence="1">
    <location>
        <begin position="19"/>
        <end position="51"/>
    </location>
</feature>